<evidence type="ECO:0000313" key="6">
    <source>
        <dbReference type="Proteomes" id="UP000049472"/>
    </source>
</evidence>
<keyword evidence="1" id="KW-0812">Transmembrane</keyword>
<dbReference type="Proteomes" id="UP000049472">
    <property type="component" value="Unassembled WGS sequence"/>
</dbReference>
<dbReference type="EMBL" id="WKQV01000010">
    <property type="protein sequence ID" value="MSD27248.1"/>
    <property type="molecule type" value="Genomic_DNA"/>
</dbReference>
<dbReference type="EMBL" id="CVRQ01000005">
    <property type="protein sequence ID" value="CRL32430.1"/>
    <property type="molecule type" value="Genomic_DNA"/>
</dbReference>
<dbReference type="EMBL" id="QSTP01000016">
    <property type="protein sequence ID" value="RGM69249.1"/>
    <property type="molecule type" value="Genomic_DNA"/>
</dbReference>
<evidence type="ECO:0000313" key="4">
    <source>
        <dbReference type="EMBL" id="RGM69249.1"/>
    </source>
</evidence>
<feature type="transmembrane region" description="Helical" evidence="1">
    <location>
        <begin position="38"/>
        <end position="54"/>
    </location>
</feature>
<dbReference type="Proteomes" id="UP000260758">
    <property type="component" value="Unassembled WGS sequence"/>
</dbReference>
<evidence type="ECO:0000313" key="8">
    <source>
        <dbReference type="Proteomes" id="UP000324327"/>
    </source>
</evidence>
<keyword evidence="1" id="KW-1133">Transmembrane helix</keyword>
<sequence>MNDNRLKGIAVILFGILLSASGEEMNRTVLASFSDFPFALIGIIVGIVGLIMVFKNNKE</sequence>
<keyword evidence="1" id="KW-0472">Membrane</keyword>
<evidence type="ECO:0000313" key="7">
    <source>
        <dbReference type="Proteomes" id="UP000260758"/>
    </source>
</evidence>
<reference evidence="5 8" key="6">
    <citation type="submission" date="2019-09" db="EMBL/GenBank/DDBJ databases">
        <title>Strain-level analysis of Eubacterium rectale using genomes from metagenomes.</title>
        <authorList>
            <person name="Karcher N."/>
            <person name="Segata N."/>
        </authorList>
    </citation>
    <scope>NUCLEOTIDE SEQUENCE [LARGE SCALE GENOMIC DNA]</scope>
    <source>
        <strain evidence="5 8">T3WBe13</strain>
    </source>
</reference>
<reference evidence="5 8" key="5">
    <citation type="submission" date="2019-08" db="EMBL/GenBank/DDBJ databases">
        <authorList>
            <person name="Duncan S."/>
            <person name="Walker A."/>
        </authorList>
    </citation>
    <scope>NUCLEOTIDE SEQUENCE [LARGE SCALE GENOMIC DNA]</scope>
    <source>
        <strain evidence="5 8">T3WBe13</strain>
    </source>
</reference>
<reference evidence="3 9" key="4">
    <citation type="journal article" date="2019" name="Nat. Med.">
        <title>A library of human gut bacterial isolates paired with longitudinal multiomics data enables mechanistic microbiome research.</title>
        <authorList>
            <person name="Poyet M."/>
            <person name="Groussin M."/>
            <person name="Gibbons S.M."/>
            <person name="Avila-Pacheco J."/>
            <person name="Jiang X."/>
            <person name="Kearney S.M."/>
            <person name="Perrotta A.R."/>
            <person name="Berdy B."/>
            <person name="Zhao S."/>
            <person name="Lieberman T.D."/>
            <person name="Swanson P.K."/>
            <person name="Smith M."/>
            <person name="Roesemann S."/>
            <person name="Alexander J.E."/>
            <person name="Rich S.A."/>
            <person name="Livny J."/>
            <person name="Vlamakis H."/>
            <person name="Clish C."/>
            <person name="Bullock K."/>
            <person name="Deik A."/>
            <person name="Scott J."/>
            <person name="Pierce K.A."/>
            <person name="Xavier R.J."/>
            <person name="Alm E.J."/>
        </authorList>
    </citation>
    <scope>NUCLEOTIDE SEQUENCE [LARGE SCALE GENOMIC DNA]</scope>
    <source>
        <strain evidence="3 9">BIOML-A5</strain>
    </source>
</reference>
<evidence type="ECO:0000313" key="9">
    <source>
        <dbReference type="Proteomes" id="UP000465607"/>
    </source>
</evidence>
<dbReference type="RefSeq" id="WP_055060924.1">
    <property type="nucleotide sequence ID" value="NZ_CVRQ01000005.1"/>
</dbReference>
<evidence type="ECO:0000256" key="1">
    <source>
        <dbReference type="SAM" id="Phobius"/>
    </source>
</evidence>
<proteinExistence type="predicted"/>
<dbReference type="Proteomes" id="UP000324327">
    <property type="component" value="Unassembled WGS sequence"/>
</dbReference>
<protein>
    <submittedName>
        <fullName evidence="2">Uncharacterized protein</fullName>
    </submittedName>
</protein>
<name>A0A0M6WAA1_9FIRM</name>
<evidence type="ECO:0000313" key="2">
    <source>
        <dbReference type="EMBL" id="CRL32430.1"/>
    </source>
</evidence>
<reference evidence="6" key="2">
    <citation type="submission" date="2015-05" db="EMBL/GenBank/DDBJ databases">
        <authorList>
            <consortium name="Pathogen Informatics"/>
        </authorList>
    </citation>
    <scope>NUCLEOTIDE SEQUENCE [LARGE SCALE GENOMIC DNA]</scope>
    <source>
        <strain evidence="6">T1-815</strain>
    </source>
</reference>
<accession>A0A0M6WAA1</accession>
<keyword evidence="6" id="KW-1185">Reference proteome</keyword>
<reference evidence="2" key="1">
    <citation type="submission" date="2015-05" db="EMBL/GenBank/DDBJ databases">
        <authorList>
            <person name="Wang D.B."/>
            <person name="Wang M."/>
        </authorList>
    </citation>
    <scope>NUCLEOTIDE SEQUENCE [LARGE SCALE GENOMIC DNA]</scope>
    <source>
        <strain evidence="2">T1-815</strain>
    </source>
</reference>
<dbReference type="Proteomes" id="UP000465607">
    <property type="component" value="Unassembled WGS sequence"/>
</dbReference>
<dbReference type="AlphaFoldDB" id="A0A0M6WAA1"/>
<evidence type="ECO:0000313" key="5">
    <source>
        <dbReference type="EMBL" id="TYL56719.1"/>
    </source>
</evidence>
<gene>
    <name evidence="4" type="ORF">DXB99_13170</name>
    <name evidence="5" type="ORF">FYL31_14370</name>
    <name evidence="3" type="ORF">GKE44_08775</name>
    <name evidence="2" type="ORF">T1815_03581</name>
</gene>
<dbReference type="EMBL" id="VSTF01000026">
    <property type="protein sequence ID" value="TYL56719.1"/>
    <property type="molecule type" value="Genomic_DNA"/>
</dbReference>
<reference evidence="4 7" key="3">
    <citation type="submission" date="2018-08" db="EMBL/GenBank/DDBJ databases">
        <title>A genome reference for cultivated species of the human gut microbiota.</title>
        <authorList>
            <person name="Zou Y."/>
            <person name="Xue W."/>
            <person name="Luo G."/>
        </authorList>
    </citation>
    <scope>NUCLEOTIDE SEQUENCE [LARGE SCALE GENOMIC DNA]</scope>
    <source>
        <strain evidence="4 7">OM07-13</strain>
    </source>
</reference>
<organism evidence="2 6">
    <name type="scientific">Agathobacter rectalis</name>
    <dbReference type="NCBI Taxonomy" id="39491"/>
    <lineage>
        <taxon>Bacteria</taxon>
        <taxon>Bacillati</taxon>
        <taxon>Bacillota</taxon>
        <taxon>Clostridia</taxon>
        <taxon>Lachnospirales</taxon>
        <taxon>Lachnospiraceae</taxon>
        <taxon>Agathobacter</taxon>
    </lineage>
</organism>
<evidence type="ECO:0000313" key="3">
    <source>
        <dbReference type="EMBL" id="MSD27248.1"/>
    </source>
</evidence>